<reference evidence="2" key="1">
    <citation type="submission" date="2022-06" db="EMBL/GenBank/DDBJ databases">
        <title>Aeoliella straminimaris, a novel planctomycete from sediments.</title>
        <authorList>
            <person name="Vitorino I.R."/>
            <person name="Lage O.M."/>
        </authorList>
    </citation>
    <scope>NUCLEOTIDE SEQUENCE</scope>
    <source>
        <strain evidence="2">ICT_H6.2</strain>
    </source>
</reference>
<dbReference type="RefSeq" id="WP_252854121.1">
    <property type="nucleotide sequence ID" value="NZ_JAMXLR010000064.1"/>
</dbReference>
<dbReference type="SUPFAM" id="SSF52540">
    <property type="entry name" value="P-loop containing nucleoside triphosphate hydrolases"/>
    <property type="match status" value="1"/>
</dbReference>
<dbReference type="PANTHER" id="PTHR42743:SF11">
    <property type="entry name" value="AMINODEOXYCHORISMATE LYASE"/>
    <property type="match status" value="1"/>
</dbReference>
<dbReference type="InterPro" id="IPR027417">
    <property type="entry name" value="P-loop_NTPase"/>
</dbReference>
<comment type="similarity">
    <text evidence="1">Belongs to the class-IV pyridoxal-phosphate-dependent aminotransferase family.</text>
</comment>
<accession>A0A9X2FBU1</accession>
<sequence length="241" mass="27920">MWSGPRNISTAMMRSWGNRSDTIVCDEPFYAHYLHHTGYTHHPAHDEVIENHETDWQRVVDELIGPLPESKSIFYQKQMAQHMLSHIDLAWTDQLTNVFLIRSPREMLLSLFKVLPSPTVEETGLPRQVELFERELQRTGEPPAVLDSRDVLLDPRGMLNQLCERIDIPFTTDMLSWKAGLHETDGVWAPHWYGNVVESTSFEGYQPRHGEVPDEYQDLLAECQRLYDRLAEHKIDLSATA</sequence>
<proteinExistence type="inferred from homology"/>
<dbReference type="Pfam" id="PF19798">
    <property type="entry name" value="Sulfotransfer_5"/>
    <property type="match status" value="1"/>
</dbReference>
<dbReference type="Proteomes" id="UP001155241">
    <property type="component" value="Unassembled WGS sequence"/>
</dbReference>
<protein>
    <recommendedName>
        <fullName evidence="4">Sulfotransferase family protein</fullName>
    </recommendedName>
</protein>
<dbReference type="Gene3D" id="3.40.50.300">
    <property type="entry name" value="P-loop containing nucleotide triphosphate hydrolases"/>
    <property type="match status" value="1"/>
</dbReference>
<comment type="caution">
    <text evidence="2">The sequence shown here is derived from an EMBL/GenBank/DDBJ whole genome shotgun (WGS) entry which is preliminary data.</text>
</comment>
<evidence type="ECO:0008006" key="4">
    <source>
        <dbReference type="Google" id="ProtNLM"/>
    </source>
</evidence>
<gene>
    <name evidence="2" type="ORF">NG895_19065</name>
</gene>
<dbReference type="InterPro" id="IPR050571">
    <property type="entry name" value="Class-IV_PLP-Dep_Aminotrnsfr"/>
</dbReference>
<organism evidence="2 3">
    <name type="scientific">Aeoliella straminimaris</name>
    <dbReference type="NCBI Taxonomy" id="2954799"/>
    <lineage>
        <taxon>Bacteria</taxon>
        <taxon>Pseudomonadati</taxon>
        <taxon>Planctomycetota</taxon>
        <taxon>Planctomycetia</taxon>
        <taxon>Pirellulales</taxon>
        <taxon>Lacipirellulaceae</taxon>
        <taxon>Aeoliella</taxon>
    </lineage>
</organism>
<dbReference type="GO" id="GO:0019752">
    <property type="term" value="P:carboxylic acid metabolic process"/>
    <property type="evidence" value="ECO:0007669"/>
    <property type="project" value="TreeGrafter"/>
</dbReference>
<evidence type="ECO:0000313" key="3">
    <source>
        <dbReference type="Proteomes" id="UP001155241"/>
    </source>
</evidence>
<dbReference type="AlphaFoldDB" id="A0A9X2FBU1"/>
<name>A0A9X2FBU1_9BACT</name>
<dbReference type="EMBL" id="JAMXLR010000064">
    <property type="protein sequence ID" value="MCO6046005.1"/>
    <property type="molecule type" value="Genomic_DNA"/>
</dbReference>
<evidence type="ECO:0000313" key="2">
    <source>
        <dbReference type="EMBL" id="MCO6046005.1"/>
    </source>
</evidence>
<dbReference type="PANTHER" id="PTHR42743">
    <property type="entry name" value="AMINO-ACID AMINOTRANSFERASE"/>
    <property type="match status" value="1"/>
</dbReference>
<keyword evidence="3" id="KW-1185">Reference proteome</keyword>
<evidence type="ECO:0000256" key="1">
    <source>
        <dbReference type="ARBA" id="ARBA00009320"/>
    </source>
</evidence>